<sequence>MTKGELIYDAVGSQVDSEIRESYLDLGLPTVDLRLGRQVITWGVGDLVFINDVFPKDWVAFISGLPLEYLKKGSDAVSATGYWKGASLQLVLIPHFRADTVPEAGSRIRFQDPMAAIESRRTDEPSTSIDHTEAGLRLFRNVAGWDLSVYAYRGFFHSPVAEVEPGPQLRFFFPRLNIYGASAQGAA</sequence>
<evidence type="ECO:0000313" key="2">
    <source>
        <dbReference type="Proteomes" id="UP000741360"/>
    </source>
</evidence>
<protein>
    <submittedName>
        <fullName evidence="1">Uncharacterized protein</fullName>
    </submittedName>
</protein>
<feature type="non-terminal residue" evidence="1">
    <location>
        <position position="187"/>
    </location>
</feature>
<proteinExistence type="predicted"/>
<dbReference type="EMBL" id="JACPSX010000067">
    <property type="protein sequence ID" value="MBI3014223.1"/>
    <property type="molecule type" value="Genomic_DNA"/>
</dbReference>
<name>A0A932GNK7_UNCTE</name>
<dbReference type="Proteomes" id="UP000741360">
    <property type="component" value="Unassembled WGS sequence"/>
</dbReference>
<dbReference type="AlphaFoldDB" id="A0A932GNK7"/>
<reference evidence="1" key="1">
    <citation type="submission" date="2020-07" db="EMBL/GenBank/DDBJ databases">
        <title>Huge and variable diversity of episymbiotic CPR bacteria and DPANN archaea in groundwater ecosystems.</title>
        <authorList>
            <person name="He C.Y."/>
            <person name="Keren R."/>
            <person name="Whittaker M."/>
            <person name="Farag I.F."/>
            <person name="Doudna J."/>
            <person name="Cate J.H.D."/>
            <person name="Banfield J.F."/>
        </authorList>
    </citation>
    <scope>NUCLEOTIDE SEQUENCE</scope>
    <source>
        <strain evidence="1">NC_groundwater_717_Ag_S-0.2um_59_8</strain>
    </source>
</reference>
<evidence type="ECO:0000313" key="1">
    <source>
        <dbReference type="EMBL" id="MBI3014223.1"/>
    </source>
</evidence>
<organism evidence="1 2">
    <name type="scientific">Tectimicrobiota bacterium</name>
    <dbReference type="NCBI Taxonomy" id="2528274"/>
    <lineage>
        <taxon>Bacteria</taxon>
        <taxon>Pseudomonadati</taxon>
        <taxon>Nitrospinota/Tectimicrobiota group</taxon>
        <taxon>Candidatus Tectimicrobiota</taxon>
    </lineage>
</organism>
<accession>A0A932GNK7</accession>
<comment type="caution">
    <text evidence="1">The sequence shown here is derived from an EMBL/GenBank/DDBJ whole genome shotgun (WGS) entry which is preliminary data.</text>
</comment>
<gene>
    <name evidence="1" type="ORF">HYY65_03950</name>
</gene>